<dbReference type="Pfam" id="PF03129">
    <property type="entry name" value="HGTP_anticodon"/>
    <property type="match status" value="1"/>
</dbReference>
<dbReference type="InterPro" id="IPR002314">
    <property type="entry name" value="aa-tRNA-synt_IIb"/>
</dbReference>
<evidence type="ECO:0000313" key="12">
    <source>
        <dbReference type="EMBL" id="KAK7100430.1"/>
    </source>
</evidence>
<protein>
    <recommendedName>
        <fullName evidence="9">Probable proline--tRNA ligase, mitochondrial</fullName>
        <ecNumber evidence="1">6.1.1.15</ecNumber>
    </recommendedName>
    <alternativeName>
        <fullName evidence="7">Prolyl-tRNA synthetase</fullName>
    </alternativeName>
</protein>
<feature type="region of interest" description="Disordered" evidence="10">
    <location>
        <begin position="35"/>
        <end position="54"/>
    </location>
</feature>
<keyword evidence="6" id="KW-0030">Aminoacyl-tRNA synthetase</keyword>
<name>A0AAN9GB40_9CAEN</name>
<keyword evidence="13" id="KW-1185">Reference proteome</keyword>
<dbReference type="InterPro" id="IPR002316">
    <property type="entry name" value="Pro-tRNA-ligase_IIa"/>
</dbReference>
<evidence type="ECO:0000259" key="11">
    <source>
        <dbReference type="PROSITE" id="PS50862"/>
    </source>
</evidence>
<dbReference type="AlphaFoldDB" id="A0AAN9GB40"/>
<dbReference type="CDD" id="cd00779">
    <property type="entry name" value="ProRS_core_prok"/>
    <property type="match status" value="1"/>
</dbReference>
<keyword evidence="2" id="KW-0436">Ligase</keyword>
<dbReference type="InterPro" id="IPR050062">
    <property type="entry name" value="Pro-tRNA_synthetase"/>
</dbReference>
<dbReference type="InterPro" id="IPR045864">
    <property type="entry name" value="aa-tRNA-synth_II/BPL/LPL"/>
</dbReference>
<sequence length="486" mass="55104">MLVFRTIRSPQLCRHMRKGRDIVVVNETISQARNISSDAQEKSARSPAPASRTRRRYVSKLYQNFGKLQPEDLGVCKSYKLMLYNEIIGACYPGAFHLLPLGQRAMEKLVRIIDQEMEAVGGQKISMPTLAPDTLWKASGRWESTGKELFSLHDRHENQFCLGPTHEELITSLVASHSPVSFQQLPQLLYQITRKFRDEMSPKHGLLRGREFEMKDMYTFDTNEETAMETYHTVCDAYSNVFDRIRVPYEKVRGSTGNIGGSLSHEFHYVAEAGEDRLLLCLRCGLQVNQEMAEGTSQEDLCQGSREHCQLTESKGIEVGHCFYLGTKYSSVFNATYTDDAENIRPIHMGCFGLGVTRILQAAIEVLSKERQLRWPSSIAPYQVCIIPQKEGYQADLYFRLAEELSDQLSGMPNMAGEVVIDDRTKFTIGRRIYEASRIGYPFVIALGKKALADPCQLEVINTATEETQFLSREQLMDLMSTVVTV</sequence>
<dbReference type="EC" id="6.1.1.15" evidence="1"/>
<evidence type="ECO:0000256" key="9">
    <source>
        <dbReference type="ARBA" id="ARBA00071545"/>
    </source>
</evidence>
<dbReference type="PRINTS" id="PR01046">
    <property type="entry name" value="TRNASYNTHPRO"/>
</dbReference>
<dbReference type="Gene3D" id="3.30.930.10">
    <property type="entry name" value="Bira Bifunctional Protein, Domain 2"/>
    <property type="match status" value="1"/>
</dbReference>
<dbReference type="GO" id="GO:0004827">
    <property type="term" value="F:proline-tRNA ligase activity"/>
    <property type="evidence" value="ECO:0007669"/>
    <property type="project" value="UniProtKB-EC"/>
</dbReference>
<dbReference type="SUPFAM" id="SSF52954">
    <property type="entry name" value="Class II aaRS ABD-related"/>
    <property type="match status" value="1"/>
</dbReference>
<dbReference type="InterPro" id="IPR004154">
    <property type="entry name" value="Anticodon-bd"/>
</dbReference>
<dbReference type="Proteomes" id="UP001374579">
    <property type="component" value="Unassembled WGS sequence"/>
</dbReference>
<dbReference type="Pfam" id="PF00587">
    <property type="entry name" value="tRNA-synt_2b"/>
    <property type="match status" value="1"/>
</dbReference>
<dbReference type="Gene3D" id="3.40.50.800">
    <property type="entry name" value="Anticodon-binding domain"/>
    <property type="match status" value="1"/>
</dbReference>
<evidence type="ECO:0000313" key="13">
    <source>
        <dbReference type="Proteomes" id="UP001374579"/>
    </source>
</evidence>
<feature type="domain" description="Aminoacyl-transfer RNA synthetases class-II family profile" evidence="11">
    <location>
        <begin position="94"/>
        <end position="376"/>
    </location>
</feature>
<keyword evidence="5" id="KW-0648">Protein biosynthesis</keyword>
<dbReference type="GO" id="GO:0006433">
    <property type="term" value="P:prolyl-tRNA aminoacylation"/>
    <property type="evidence" value="ECO:0007669"/>
    <property type="project" value="InterPro"/>
</dbReference>
<evidence type="ECO:0000256" key="5">
    <source>
        <dbReference type="ARBA" id="ARBA00022917"/>
    </source>
</evidence>
<comment type="caution">
    <text evidence="12">The sequence shown here is derived from an EMBL/GenBank/DDBJ whole genome shotgun (WGS) entry which is preliminary data.</text>
</comment>
<dbReference type="InterPro" id="IPR033730">
    <property type="entry name" value="ProRS_core_prok"/>
</dbReference>
<dbReference type="InterPro" id="IPR036621">
    <property type="entry name" value="Anticodon-bd_dom_sf"/>
</dbReference>
<keyword evidence="4" id="KW-0067">ATP-binding</keyword>
<proteinExistence type="predicted"/>
<reference evidence="12 13" key="1">
    <citation type="submission" date="2024-02" db="EMBL/GenBank/DDBJ databases">
        <title>Chromosome-scale genome assembly of the rough periwinkle Littorina saxatilis.</title>
        <authorList>
            <person name="De Jode A."/>
            <person name="Faria R."/>
            <person name="Formenti G."/>
            <person name="Sims Y."/>
            <person name="Smith T.P."/>
            <person name="Tracey A."/>
            <person name="Wood J.M.D."/>
            <person name="Zagrodzka Z.B."/>
            <person name="Johannesson K."/>
            <person name="Butlin R.K."/>
            <person name="Leder E.H."/>
        </authorList>
    </citation>
    <scope>NUCLEOTIDE SEQUENCE [LARGE SCALE GENOMIC DNA]</scope>
    <source>
        <strain evidence="12">Snail1</strain>
        <tissue evidence="12">Muscle</tissue>
    </source>
</reference>
<gene>
    <name evidence="12" type="ORF">V1264_023390</name>
</gene>
<organism evidence="12 13">
    <name type="scientific">Littorina saxatilis</name>
    <dbReference type="NCBI Taxonomy" id="31220"/>
    <lineage>
        <taxon>Eukaryota</taxon>
        <taxon>Metazoa</taxon>
        <taxon>Spiralia</taxon>
        <taxon>Lophotrochozoa</taxon>
        <taxon>Mollusca</taxon>
        <taxon>Gastropoda</taxon>
        <taxon>Caenogastropoda</taxon>
        <taxon>Littorinimorpha</taxon>
        <taxon>Littorinoidea</taxon>
        <taxon>Littorinidae</taxon>
        <taxon>Littorina</taxon>
    </lineage>
</organism>
<dbReference type="GO" id="GO:0005524">
    <property type="term" value="F:ATP binding"/>
    <property type="evidence" value="ECO:0007669"/>
    <property type="project" value="UniProtKB-KW"/>
</dbReference>
<evidence type="ECO:0000256" key="3">
    <source>
        <dbReference type="ARBA" id="ARBA00022741"/>
    </source>
</evidence>
<evidence type="ECO:0000256" key="4">
    <source>
        <dbReference type="ARBA" id="ARBA00022840"/>
    </source>
</evidence>
<dbReference type="PANTHER" id="PTHR42753:SF10">
    <property type="entry name" value="PROLINE--TRNA LIGASE, MITOCHONDRIAL-RELATED"/>
    <property type="match status" value="1"/>
</dbReference>
<evidence type="ECO:0000256" key="7">
    <source>
        <dbReference type="ARBA" id="ARBA00029731"/>
    </source>
</evidence>
<evidence type="ECO:0000256" key="10">
    <source>
        <dbReference type="SAM" id="MobiDB-lite"/>
    </source>
</evidence>
<dbReference type="InterPro" id="IPR006195">
    <property type="entry name" value="aa-tRNA-synth_II"/>
</dbReference>
<dbReference type="PANTHER" id="PTHR42753">
    <property type="entry name" value="MITOCHONDRIAL RIBOSOME PROTEIN L39/PROLYL-TRNA LIGASE FAMILY MEMBER"/>
    <property type="match status" value="1"/>
</dbReference>
<comment type="catalytic activity">
    <reaction evidence="8">
        <text>tRNA(Pro) + L-proline + ATP = L-prolyl-tRNA(Pro) + AMP + diphosphate</text>
        <dbReference type="Rhea" id="RHEA:14305"/>
        <dbReference type="Rhea" id="RHEA-COMP:9700"/>
        <dbReference type="Rhea" id="RHEA-COMP:9702"/>
        <dbReference type="ChEBI" id="CHEBI:30616"/>
        <dbReference type="ChEBI" id="CHEBI:33019"/>
        <dbReference type="ChEBI" id="CHEBI:60039"/>
        <dbReference type="ChEBI" id="CHEBI:78442"/>
        <dbReference type="ChEBI" id="CHEBI:78532"/>
        <dbReference type="ChEBI" id="CHEBI:456215"/>
        <dbReference type="EC" id="6.1.1.15"/>
    </reaction>
</comment>
<evidence type="ECO:0000256" key="1">
    <source>
        <dbReference type="ARBA" id="ARBA00012831"/>
    </source>
</evidence>
<dbReference type="FunFam" id="3.30.930.10:FF:000042">
    <property type="entry name" value="probable proline--tRNA ligase, mitochondrial"/>
    <property type="match status" value="1"/>
</dbReference>
<accession>A0AAN9GB40</accession>
<dbReference type="EMBL" id="JBAMIC010000011">
    <property type="protein sequence ID" value="KAK7100430.1"/>
    <property type="molecule type" value="Genomic_DNA"/>
</dbReference>
<keyword evidence="3" id="KW-0547">Nucleotide-binding</keyword>
<dbReference type="SUPFAM" id="SSF55681">
    <property type="entry name" value="Class II aaRS and biotin synthetases"/>
    <property type="match status" value="1"/>
</dbReference>
<dbReference type="PROSITE" id="PS50862">
    <property type="entry name" value="AA_TRNA_LIGASE_II"/>
    <property type="match status" value="1"/>
</dbReference>
<evidence type="ECO:0000256" key="2">
    <source>
        <dbReference type="ARBA" id="ARBA00022598"/>
    </source>
</evidence>
<dbReference type="GO" id="GO:0005739">
    <property type="term" value="C:mitochondrion"/>
    <property type="evidence" value="ECO:0007669"/>
    <property type="project" value="TreeGrafter"/>
</dbReference>
<evidence type="ECO:0000256" key="6">
    <source>
        <dbReference type="ARBA" id="ARBA00023146"/>
    </source>
</evidence>
<evidence type="ECO:0000256" key="8">
    <source>
        <dbReference type="ARBA" id="ARBA00047671"/>
    </source>
</evidence>